<feature type="transmembrane region" description="Helical" evidence="1">
    <location>
        <begin position="132"/>
        <end position="148"/>
    </location>
</feature>
<proteinExistence type="predicted"/>
<keyword evidence="1" id="KW-1133">Transmembrane helix</keyword>
<dbReference type="EMBL" id="MFQW01000048">
    <property type="protein sequence ID" value="OGH85088.1"/>
    <property type="molecule type" value="Genomic_DNA"/>
</dbReference>
<evidence type="ECO:0000313" key="3">
    <source>
        <dbReference type="Proteomes" id="UP000178349"/>
    </source>
</evidence>
<feature type="transmembrane region" description="Helical" evidence="1">
    <location>
        <begin position="189"/>
        <end position="210"/>
    </location>
</feature>
<dbReference type="AlphaFoldDB" id="A0A1F6NMM5"/>
<sequence length="707" mass="82486">MKPILKKYITLPLLITILILFSIWCNNSPILGVFSYTLYTIFFGYTIGNFFLNKENNFWKTFFGTISLISFLVISLSIVYWFSSINKLIVSVVFSITSIIIFYLTKNIKNSEIKISIPTFKEILRYINKNKYAIIIFLLQLLLFYIFFKHRQEENIISPWTSFSYKMFSLFFLLSTVLIYFLQKSKNKIINLILLVTHFAIIYNIILITFTNGFGFDSHIHEAAEKWISEKGSITPKQPYYIGQYVWVVATHFISKLPIQLLDRSLVPLLSSLLLPLLSFFILTKNNFKKKIYTAIFFLPLIPLSFFTFSTPTNLTLIMSFIVGAWIWYETNHGTIKTNILGILISSSIIVTHPIIGLPVFFIYLSSLLLKKITIKYKKLFYILYTLLLSDIIPISLYVNSLLHKDSLILSLSKSNIKKFLNIFKKPDYIHLERGDIALQTLYHYRDILLPIMLMLLVFGIYLAISKYKQKISYFFIATFCGLFLSAFFIISSIEFKNVISYDQSSYGIRLLNLALVLLLPFFIISIREMFLNIKNYKIQILSSFLFAFILLISWYFTYPTFNKVSIYTGQNLRKADLIAAKFIDERNNGQKDYIVITNQAVATAALQLYGFENTYLSTFTGPEYFYSIPTGGPLYQYFLQMIYSGTKKEYMKQAMIFAGVKKSYLIHTNYWSPAKKINNAARESADNWWGLDNERVWVYEYLLEEN</sequence>
<name>A0A1F6NMM5_9BACT</name>
<dbReference type="Proteomes" id="UP000178349">
    <property type="component" value="Unassembled WGS sequence"/>
</dbReference>
<keyword evidence="1" id="KW-0812">Transmembrane</keyword>
<feature type="transmembrane region" description="Helical" evidence="1">
    <location>
        <begin position="539"/>
        <end position="557"/>
    </location>
</feature>
<gene>
    <name evidence="2" type="ORF">A2493_00855</name>
</gene>
<feature type="transmembrane region" description="Helical" evidence="1">
    <location>
        <begin position="265"/>
        <end position="283"/>
    </location>
</feature>
<feature type="transmembrane region" description="Helical" evidence="1">
    <location>
        <begin position="506"/>
        <end position="527"/>
    </location>
</feature>
<accession>A0A1F6NMM5</accession>
<evidence type="ECO:0000313" key="2">
    <source>
        <dbReference type="EMBL" id="OGH85088.1"/>
    </source>
</evidence>
<keyword evidence="1" id="KW-0472">Membrane</keyword>
<feature type="transmembrane region" description="Helical" evidence="1">
    <location>
        <begin position="340"/>
        <end position="370"/>
    </location>
</feature>
<feature type="transmembrane region" description="Helical" evidence="1">
    <location>
        <begin position="163"/>
        <end position="182"/>
    </location>
</feature>
<reference evidence="2 3" key="1">
    <citation type="journal article" date="2016" name="Nat. Commun.">
        <title>Thousands of microbial genomes shed light on interconnected biogeochemical processes in an aquifer system.</title>
        <authorList>
            <person name="Anantharaman K."/>
            <person name="Brown C.T."/>
            <person name="Hug L.A."/>
            <person name="Sharon I."/>
            <person name="Castelle C.J."/>
            <person name="Probst A.J."/>
            <person name="Thomas B.C."/>
            <person name="Singh A."/>
            <person name="Wilkins M.J."/>
            <person name="Karaoz U."/>
            <person name="Brodie E.L."/>
            <person name="Williams K.H."/>
            <person name="Hubbard S.S."/>
            <person name="Banfield J.F."/>
        </authorList>
    </citation>
    <scope>NUCLEOTIDE SEQUENCE [LARGE SCALE GENOMIC DNA]</scope>
</reference>
<feature type="transmembrane region" description="Helical" evidence="1">
    <location>
        <begin position="7"/>
        <end position="24"/>
    </location>
</feature>
<feature type="transmembrane region" description="Helical" evidence="1">
    <location>
        <begin position="295"/>
        <end position="328"/>
    </location>
</feature>
<organism evidence="2 3">
    <name type="scientific">Candidatus Magasanikbacteria bacterium RIFOXYC12_FULL_33_11</name>
    <dbReference type="NCBI Taxonomy" id="1798701"/>
    <lineage>
        <taxon>Bacteria</taxon>
        <taxon>Candidatus Magasanikiibacteriota</taxon>
    </lineage>
</organism>
<evidence type="ECO:0008006" key="4">
    <source>
        <dbReference type="Google" id="ProtNLM"/>
    </source>
</evidence>
<feature type="transmembrane region" description="Helical" evidence="1">
    <location>
        <begin position="30"/>
        <end position="52"/>
    </location>
</feature>
<feature type="transmembrane region" description="Helical" evidence="1">
    <location>
        <begin position="88"/>
        <end position="105"/>
    </location>
</feature>
<feature type="transmembrane region" description="Helical" evidence="1">
    <location>
        <begin position="472"/>
        <end position="494"/>
    </location>
</feature>
<feature type="transmembrane region" description="Helical" evidence="1">
    <location>
        <begin position="61"/>
        <end position="82"/>
    </location>
</feature>
<evidence type="ECO:0000256" key="1">
    <source>
        <dbReference type="SAM" id="Phobius"/>
    </source>
</evidence>
<feature type="transmembrane region" description="Helical" evidence="1">
    <location>
        <begin position="382"/>
        <end position="403"/>
    </location>
</feature>
<protein>
    <recommendedName>
        <fullName evidence="4">Glycosyltransferase RgtA/B/C/D-like domain-containing protein</fullName>
    </recommendedName>
</protein>
<comment type="caution">
    <text evidence="2">The sequence shown here is derived from an EMBL/GenBank/DDBJ whole genome shotgun (WGS) entry which is preliminary data.</text>
</comment>
<feature type="transmembrane region" description="Helical" evidence="1">
    <location>
        <begin position="448"/>
        <end position="465"/>
    </location>
</feature>